<dbReference type="InterPro" id="IPR012677">
    <property type="entry name" value="Nucleotide-bd_a/b_plait_sf"/>
</dbReference>
<feature type="domain" description="C3H1-type" evidence="10">
    <location>
        <begin position="212"/>
        <end position="240"/>
    </location>
</feature>
<name>A0A2C5ZNA7_9HYPO</name>
<dbReference type="SUPFAM" id="SSF90229">
    <property type="entry name" value="CCCH zinc finger"/>
    <property type="match status" value="1"/>
</dbReference>
<evidence type="ECO:0000259" key="10">
    <source>
        <dbReference type="PROSITE" id="PS50103"/>
    </source>
</evidence>
<dbReference type="SUPFAM" id="SSF54928">
    <property type="entry name" value="RNA-binding domain, RBD"/>
    <property type="match status" value="1"/>
</dbReference>
<organism evidence="11 12">
    <name type="scientific">Ophiocordyceps australis</name>
    <dbReference type="NCBI Taxonomy" id="1399860"/>
    <lineage>
        <taxon>Eukaryota</taxon>
        <taxon>Fungi</taxon>
        <taxon>Dikarya</taxon>
        <taxon>Ascomycota</taxon>
        <taxon>Pezizomycotina</taxon>
        <taxon>Sordariomycetes</taxon>
        <taxon>Hypocreomycetidae</taxon>
        <taxon>Hypocreales</taxon>
        <taxon>Ophiocordycipitaceae</taxon>
        <taxon>Ophiocordyceps</taxon>
    </lineage>
</organism>
<evidence type="ECO:0000256" key="4">
    <source>
        <dbReference type="ARBA" id="ARBA00022884"/>
    </source>
</evidence>
<sequence>MVLFPEEHAGLLKEWIVSRIENTSDADSDVLAEYVIALLRHDGDEATIRALCEQEIPDFLDEDPKAFLDDVFGAMKHKSYLQGQQPPPESSSSHQPSRPLPQAGPVLGKKRAFEEQADGPGSMQQGASHPARSSKQARRGGRRAMDDFGNPHAGHPVISLPLPPQPPPGMPPFDPSNPMETIMQLQAMGIPFPAFPAFPQPNFDTRTPRNQSRKRGRCRDYDTKGYCARGSTCMYDHGDESIYVPPTAPQTEEYDPHNAAMGITGVATQPPFAFAFTPDLNRGRGRKTRASQRGGRKGGARAPFSADGPVLDRSKSTIVVENIPEESFSDQIVRGFFSQFGNITDVNLQPYKHLAVVKFDSWAAANDAYRSPKVIFDNRFVKVFWYKDDSDAQAAPGTPQKGASGVDSSAPWTQEDGGTTEFRKKQQEAQKQHEEREAKKAELEHQRQLLEQQQQELVAKHQAEKERLKAKLTNKGQGDSAASSDTDVLRAQLAALEQEAMRLGIDPNVTDDGSGSRGGPRGRGGFRGRSGRGRGRGTLRGHEARHAAYAQYSIDNRPRKVTLSGADFTPAAMDEKLRHFLLNLGDFESVETGPVVTHVTFPDRKTAEKFYYSLHGKQLPGVEAKLDISWANAAPLSKRSSDEGDDADLSRDDDDVGRAQGLEQPQRHVDMDYEAGDDEGWADGIQ</sequence>
<keyword evidence="3 7" id="KW-0862">Zinc</keyword>
<feature type="zinc finger region" description="C3H1-type" evidence="7">
    <location>
        <begin position="212"/>
        <end position="240"/>
    </location>
</feature>
<keyword evidence="4 6" id="KW-0694">RNA-binding</keyword>
<feature type="compositionally biased region" description="Low complexity" evidence="8">
    <location>
        <begin position="90"/>
        <end position="101"/>
    </location>
</feature>
<dbReference type="SMART" id="SM00360">
    <property type="entry name" value="RRM"/>
    <property type="match status" value="1"/>
</dbReference>
<dbReference type="PROSITE" id="PS50103">
    <property type="entry name" value="ZF_C3H1"/>
    <property type="match status" value="1"/>
</dbReference>
<comment type="caution">
    <text evidence="11">The sequence shown here is derived from an EMBL/GenBank/DDBJ whole genome shotgun (WGS) entry which is preliminary data.</text>
</comment>
<keyword evidence="2 7" id="KW-0863">Zinc-finger</keyword>
<dbReference type="Proteomes" id="UP000224854">
    <property type="component" value="Unassembled WGS sequence"/>
</dbReference>
<dbReference type="InterPro" id="IPR045137">
    <property type="entry name" value="RBM26/27"/>
</dbReference>
<dbReference type="InterPro" id="IPR000571">
    <property type="entry name" value="Znf_CCCH"/>
</dbReference>
<feature type="compositionally biased region" description="Acidic residues" evidence="8">
    <location>
        <begin position="672"/>
        <end position="686"/>
    </location>
</feature>
<dbReference type="InterPro" id="IPR000504">
    <property type="entry name" value="RRM_dom"/>
</dbReference>
<evidence type="ECO:0000256" key="8">
    <source>
        <dbReference type="SAM" id="MobiDB-lite"/>
    </source>
</evidence>
<feature type="region of interest" description="Disordered" evidence="8">
    <location>
        <begin position="636"/>
        <end position="686"/>
    </location>
</feature>
<dbReference type="AlphaFoldDB" id="A0A2C5ZNA7"/>
<accession>A0A2C5ZNA7</accession>
<feature type="region of interest" description="Disordered" evidence="8">
    <location>
        <begin position="275"/>
        <end position="307"/>
    </location>
</feature>
<dbReference type="GO" id="GO:0008270">
    <property type="term" value="F:zinc ion binding"/>
    <property type="evidence" value="ECO:0007669"/>
    <property type="project" value="UniProtKB-KW"/>
</dbReference>
<dbReference type="OrthoDB" id="443401at2759"/>
<dbReference type="CDD" id="cd12257">
    <property type="entry name" value="RRM1_RBM26_like"/>
    <property type="match status" value="1"/>
</dbReference>
<evidence type="ECO:0000256" key="5">
    <source>
        <dbReference type="ARBA" id="ARBA00043866"/>
    </source>
</evidence>
<dbReference type="PROSITE" id="PS50102">
    <property type="entry name" value="RRM"/>
    <property type="match status" value="1"/>
</dbReference>
<keyword evidence="1 7" id="KW-0479">Metal-binding</keyword>
<evidence type="ECO:0000256" key="7">
    <source>
        <dbReference type="PROSITE-ProRule" id="PRU00723"/>
    </source>
</evidence>
<dbReference type="InterPro" id="IPR035979">
    <property type="entry name" value="RBD_domain_sf"/>
</dbReference>
<dbReference type="InterPro" id="IPR002483">
    <property type="entry name" value="PWI_dom"/>
</dbReference>
<evidence type="ECO:0000259" key="9">
    <source>
        <dbReference type="PROSITE" id="PS50102"/>
    </source>
</evidence>
<feature type="region of interest" description="Disordered" evidence="8">
    <location>
        <begin position="79"/>
        <end position="167"/>
    </location>
</feature>
<feature type="compositionally biased region" description="Basic and acidic residues" evidence="8">
    <location>
        <begin position="421"/>
        <end position="444"/>
    </location>
</feature>
<feature type="compositionally biased region" description="Basic residues" evidence="8">
    <location>
        <begin position="283"/>
        <end position="299"/>
    </location>
</feature>
<dbReference type="FunFam" id="3.30.70.330:FF:000647">
    <property type="entry name" value="CCCH zinc finger and RRM domain protein"/>
    <property type="match status" value="1"/>
</dbReference>
<dbReference type="PANTHER" id="PTHR14398:SF0">
    <property type="entry name" value="ZINC FINGER PROTEIN SWM"/>
    <property type="match status" value="1"/>
</dbReference>
<dbReference type="PANTHER" id="PTHR14398">
    <property type="entry name" value="RNA RECOGNITION RRM/RNP DOMAIN"/>
    <property type="match status" value="1"/>
</dbReference>
<protein>
    <recommendedName>
        <fullName evidence="13">C3H1-type domain-containing protein</fullName>
    </recommendedName>
</protein>
<feature type="region of interest" description="Disordered" evidence="8">
    <location>
        <begin position="505"/>
        <end position="539"/>
    </location>
</feature>
<evidence type="ECO:0000313" key="12">
    <source>
        <dbReference type="Proteomes" id="UP000224854"/>
    </source>
</evidence>
<dbReference type="GO" id="GO:0003723">
    <property type="term" value="F:RNA binding"/>
    <property type="evidence" value="ECO:0007669"/>
    <property type="project" value="UniProtKB-UniRule"/>
</dbReference>
<dbReference type="InterPro" id="IPR036855">
    <property type="entry name" value="Znf_CCCH_sf"/>
</dbReference>
<reference evidence="11 12" key="1">
    <citation type="submission" date="2017-06" db="EMBL/GenBank/DDBJ databases">
        <title>Ant-infecting Ophiocordyceps genomes reveal a high diversity of potential behavioral manipulation genes and a possible major role for enterotoxins.</title>
        <authorList>
            <person name="De Bekker C."/>
            <person name="Evans H.C."/>
            <person name="Brachmann A."/>
            <person name="Hughes D.P."/>
        </authorList>
    </citation>
    <scope>NUCLEOTIDE SEQUENCE [LARGE SCALE GENOMIC DNA]</scope>
    <source>
        <strain evidence="11 12">1348a</strain>
    </source>
</reference>
<evidence type="ECO:0000313" key="11">
    <source>
        <dbReference type="EMBL" id="PHH83515.1"/>
    </source>
</evidence>
<evidence type="ECO:0008006" key="13">
    <source>
        <dbReference type="Google" id="ProtNLM"/>
    </source>
</evidence>
<proteinExistence type="predicted"/>
<feature type="compositionally biased region" description="Acidic residues" evidence="8">
    <location>
        <begin position="643"/>
        <end position="655"/>
    </location>
</feature>
<evidence type="ECO:0000256" key="6">
    <source>
        <dbReference type="PROSITE-ProRule" id="PRU00176"/>
    </source>
</evidence>
<dbReference type="Gene3D" id="3.30.70.330">
    <property type="match status" value="1"/>
</dbReference>
<feature type="domain" description="RRM" evidence="9">
    <location>
        <begin position="316"/>
        <end position="388"/>
    </location>
</feature>
<evidence type="ECO:0000256" key="2">
    <source>
        <dbReference type="ARBA" id="ARBA00022771"/>
    </source>
</evidence>
<keyword evidence="12" id="KW-1185">Reference proteome</keyword>
<gene>
    <name evidence="11" type="ORF">CDD82_66</name>
</gene>
<evidence type="ECO:0000256" key="1">
    <source>
        <dbReference type="ARBA" id="ARBA00022723"/>
    </source>
</evidence>
<dbReference type="Pfam" id="PF01480">
    <property type="entry name" value="PWI"/>
    <property type="match status" value="1"/>
</dbReference>
<comment type="function">
    <text evidence="5">May be involved in the turnover of nuclear polyadenylated (pA+) RNA.</text>
</comment>
<feature type="compositionally biased region" description="Polar residues" evidence="8">
    <location>
        <begin position="122"/>
        <end position="134"/>
    </location>
</feature>
<dbReference type="EMBL" id="NJEU01000010">
    <property type="protein sequence ID" value="PHH83515.1"/>
    <property type="molecule type" value="Genomic_DNA"/>
</dbReference>
<feature type="compositionally biased region" description="Basic residues" evidence="8">
    <location>
        <begin position="524"/>
        <end position="539"/>
    </location>
</feature>
<dbReference type="GO" id="GO:0005634">
    <property type="term" value="C:nucleus"/>
    <property type="evidence" value="ECO:0007669"/>
    <property type="project" value="TreeGrafter"/>
</dbReference>
<feature type="region of interest" description="Disordered" evidence="8">
    <location>
        <begin position="391"/>
        <end position="444"/>
    </location>
</feature>
<dbReference type="Gene3D" id="1.20.1390.10">
    <property type="entry name" value="PWI domain"/>
    <property type="match status" value="1"/>
</dbReference>
<evidence type="ECO:0000256" key="3">
    <source>
        <dbReference type="ARBA" id="ARBA00022833"/>
    </source>
</evidence>